<dbReference type="SMART" id="SM00260">
    <property type="entry name" value="CheW"/>
    <property type="match status" value="1"/>
</dbReference>
<dbReference type="CDD" id="cd00088">
    <property type="entry name" value="HPT"/>
    <property type="match status" value="1"/>
</dbReference>
<dbReference type="PROSITE" id="PS50109">
    <property type="entry name" value="HIS_KIN"/>
    <property type="match status" value="1"/>
</dbReference>
<keyword evidence="5" id="KW-0418">Kinase</keyword>
<keyword evidence="13" id="KW-1185">Reference proteome</keyword>
<dbReference type="PANTHER" id="PTHR43395">
    <property type="entry name" value="SENSOR HISTIDINE KINASE CHEA"/>
    <property type="match status" value="1"/>
</dbReference>
<dbReference type="SMART" id="SM00387">
    <property type="entry name" value="HATPase_c"/>
    <property type="match status" value="1"/>
</dbReference>
<dbReference type="Gene3D" id="2.30.30.40">
    <property type="entry name" value="SH3 Domains"/>
    <property type="match status" value="1"/>
</dbReference>
<evidence type="ECO:0000256" key="2">
    <source>
        <dbReference type="ARBA" id="ARBA00012438"/>
    </source>
</evidence>
<dbReference type="SMART" id="SM01231">
    <property type="entry name" value="H-kinase_dim"/>
    <property type="match status" value="1"/>
</dbReference>
<dbReference type="Gene3D" id="3.30.565.10">
    <property type="entry name" value="Histidine kinase-like ATPase, C-terminal domain"/>
    <property type="match status" value="1"/>
</dbReference>
<dbReference type="InterPro" id="IPR005467">
    <property type="entry name" value="His_kinase_dom"/>
</dbReference>
<evidence type="ECO:0000259" key="9">
    <source>
        <dbReference type="PROSITE" id="PS50109"/>
    </source>
</evidence>
<name>A0ABX8ZES0_9SPHN</name>
<dbReference type="Pfam" id="PF02518">
    <property type="entry name" value="HATPase_c"/>
    <property type="match status" value="1"/>
</dbReference>
<dbReference type="InterPro" id="IPR036061">
    <property type="entry name" value="CheW-like_dom_sf"/>
</dbReference>
<feature type="region of interest" description="Disordered" evidence="8">
    <location>
        <begin position="741"/>
        <end position="767"/>
    </location>
</feature>
<accession>A0ABX8ZES0</accession>
<dbReference type="Pfam" id="PF01627">
    <property type="entry name" value="Hpt"/>
    <property type="match status" value="1"/>
</dbReference>
<dbReference type="InterPro" id="IPR004105">
    <property type="entry name" value="CheA-like_dim"/>
</dbReference>
<dbReference type="PRINTS" id="PR00344">
    <property type="entry name" value="BCTRLSENSOR"/>
</dbReference>
<feature type="domain" description="HPt" evidence="11">
    <location>
        <begin position="1"/>
        <end position="101"/>
    </location>
</feature>
<dbReference type="InterPro" id="IPR003594">
    <property type="entry name" value="HATPase_dom"/>
</dbReference>
<dbReference type="InterPro" id="IPR036890">
    <property type="entry name" value="HATPase_C_sf"/>
</dbReference>
<feature type="domain" description="Histidine kinase" evidence="9">
    <location>
        <begin position="152"/>
        <end position="403"/>
    </location>
</feature>
<dbReference type="EMBL" id="CP081297">
    <property type="protein sequence ID" value="QZD87510.1"/>
    <property type="molecule type" value="Genomic_DNA"/>
</dbReference>
<dbReference type="SUPFAM" id="SSF50341">
    <property type="entry name" value="CheW-like"/>
    <property type="match status" value="1"/>
</dbReference>
<feature type="region of interest" description="Disordered" evidence="8">
    <location>
        <begin position="127"/>
        <end position="154"/>
    </location>
</feature>
<dbReference type="Pfam" id="PF02895">
    <property type="entry name" value="H-kinase_dim"/>
    <property type="match status" value="1"/>
</dbReference>
<dbReference type="InterPro" id="IPR002545">
    <property type="entry name" value="CheW-lke_dom"/>
</dbReference>
<dbReference type="PROSITE" id="PS50851">
    <property type="entry name" value="CHEW"/>
    <property type="match status" value="1"/>
</dbReference>
<evidence type="ECO:0000256" key="1">
    <source>
        <dbReference type="ARBA" id="ARBA00000085"/>
    </source>
</evidence>
<dbReference type="SMART" id="SM00073">
    <property type="entry name" value="HPT"/>
    <property type="match status" value="1"/>
</dbReference>
<organism evidence="12 13">
    <name type="scientific">Qipengyuania psychrotolerans</name>
    <dbReference type="NCBI Taxonomy" id="2867238"/>
    <lineage>
        <taxon>Bacteria</taxon>
        <taxon>Pseudomonadati</taxon>
        <taxon>Pseudomonadota</taxon>
        <taxon>Alphaproteobacteria</taxon>
        <taxon>Sphingomonadales</taxon>
        <taxon>Erythrobacteraceae</taxon>
        <taxon>Qipengyuania</taxon>
    </lineage>
</organism>
<feature type="compositionally biased region" description="Basic and acidic residues" evidence="8">
    <location>
        <begin position="748"/>
        <end position="760"/>
    </location>
</feature>
<gene>
    <name evidence="12" type="ORF">K3166_02025</name>
</gene>
<evidence type="ECO:0000256" key="4">
    <source>
        <dbReference type="ARBA" id="ARBA00022679"/>
    </source>
</evidence>
<dbReference type="PROSITE" id="PS50894">
    <property type="entry name" value="HPT"/>
    <property type="match status" value="1"/>
</dbReference>
<reference evidence="12 13" key="1">
    <citation type="submission" date="2021-08" db="EMBL/GenBank/DDBJ databases">
        <title>Comparative Genomics Analysis of the Genus Qipengyuania Reveals Extensive Genetic Diversity and Metabolic Versatility, Including the Description of Fifteen Novel Species.</title>
        <authorList>
            <person name="Liu Y."/>
        </authorList>
    </citation>
    <scope>NUCLEOTIDE SEQUENCE [LARGE SCALE GENOMIC DNA]</scope>
    <source>
        <strain evidence="12 13">1XM2-8</strain>
    </source>
</reference>
<dbReference type="InterPro" id="IPR004358">
    <property type="entry name" value="Sig_transdc_His_kin-like_C"/>
</dbReference>
<feature type="compositionally biased region" description="Polar residues" evidence="8">
    <location>
        <begin position="142"/>
        <end position="154"/>
    </location>
</feature>
<dbReference type="Pfam" id="PF01584">
    <property type="entry name" value="CheW"/>
    <property type="match status" value="1"/>
</dbReference>
<dbReference type="SUPFAM" id="SSF47226">
    <property type="entry name" value="Histidine-containing phosphotransfer domain, HPT domain"/>
    <property type="match status" value="1"/>
</dbReference>
<sequence length="789" mass="86432">MDELLADFIAETREMLEQSSTELVAWEADPADKERIDTIFRFVHTVKGNCGFFDFPQLEKLSHAAEDALAECRAGRREPDTALVTAVLAIIDRIGEMTDAIEAGEEITGDDTPLISALSRDNEIEIQSDISVKQPADENSEETSPSRGQRQAVQRSIRLPVDLLDEVMKGVSDMVLARNDLARRLREAGEQPTIDGPFERLSAILADVRTSITRMRMQRLEHLFSSLPRLVRDLSNELGKQVMVDFEGGEVELDREMIEMVRDPLTHIIRNAIDHGIEKPATRLKNGKREIGFLRFAARQSGNQISLLVTDDGGGINVDRLCEKAVAAGIYTQSDIRKMSDEQKQQLIFEPGLSTADEVSSVSGRGVGMDVVRANLERVGGSIEVSSKQGDGTSFHLQLPLTLSIIAALTVSSGGQHYAIPRSYIEEIVFGSSNNVEFAQAGERRLVTFRGRRVPCLSLAEVLGVEDESGCDWQSKTLVLVRLASDDVFALAVDRVHDHEDVVVKPIAPAIMATKLYAGTTLLDDGSPMMLIDLPSIAQMRGIMGELRSKPSVIEAAEEKREEAAVPLMLFTGLDGRRRGVRLEMVRRIDTVSADAFDIEGDRAQAVIDGRIFPLAGHEYGPLPEDRCRLLRLSDGESEVVYAVSEVLDAAGMTSELVPADKDDAIEGVTLVGNKPVPLIDGHTIFARHAVIAPKNGPLLCRLPEDSDWSRTILEPLVRAAGYEIAHSADAEADLAIHLSESADAPESDARTTIRLRPDPEDAGDGSIYRYDREGLLAALKRVRTGRAA</sequence>
<dbReference type="InterPro" id="IPR051315">
    <property type="entry name" value="Bact_Chemotaxis_CheA"/>
</dbReference>
<evidence type="ECO:0000256" key="5">
    <source>
        <dbReference type="ARBA" id="ARBA00022777"/>
    </source>
</evidence>
<dbReference type="RefSeq" id="WP_221423048.1">
    <property type="nucleotide sequence ID" value="NZ_CP081297.1"/>
</dbReference>
<proteinExistence type="predicted"/>
<keyword evidence="4" id="KW-0808">Transferase</keyword>
<evidence type="ECO:0000256" key="6">
    <source>
        <dbReference type="ARBA" id="ARBA00023012"/>
    </source>
</evidence>
<evidence type="ECO:0000256" key="8">
    <source>
        <dbReference type="SAM" id="MobiDB-lite"/>
    </source>
</evidence>
<dbReference type="PANTHER" id="PTHR43395:SF1">
    <property type="entry name" value="CHEMOTAXIS PROTEIN CHEA"/>
    <property type="match status" value="1"/>
</dbReference>
<evidence type="ECO:0000313" key="12">
    <source>
        <dbReference type="EMBL" id="QZD87510.1"/>
    </source>
</evidence>
<feature type="modified residue" description="Phosphohistidine" evidence="7">
    <location>
        <position position="44"/>
    </location>
</feature>
<dbReference type="SUPFAM" id="SSF55874">
    <property type="entry name" value="ATPase domain of HSP90 chaperone/DNA topoisomerase II/histidine kinase"/>
    <property type="match status" value="1"/>
</dbReference>
<dbReference type="Proteomes" id="UP000824280">
    <property type="component" value="Chromosome"/>
</dbReference>
<dbReference type="InterPro" id="IPR036641">
    <property type="entry name" value="HPT_dom_sf"/>
</dbReference>
<evidence type="ECO:0000259" key="10">
    <source>
        <dbReference type="PROSITE" id="PS50851"/>
    </source>
</evidence>
<keyword evidence="3 7" id="KW-0597">Phosphoprotein</keyword>
<evidence type="ECO:0000313" key="13">
    <source>
        <dbReference type="Proteomes" id="UP000824280"/>
    </source>
</evidence>
<evidence type="ECO:0000259" key="11">
    <source>
        <dbReference type="PROSITE" id="PS50894"/>
    </source>
</evidence>
<keyword evidence="6" id="KW-0902">Two-component regulatory system</keyword>
<feature type="domain" description="CheW-like" evidence="10">
    <location>
        <begin position="405"/>
        <end position="543"/>
    </location>
</feature>
<protein>
    <recommendedName>
        <fullName evidence="2">histidine kinase</fullName>
        <ecNumber evidence="2">2.7.13.3</ecNumber>
    </recommendedName>
</protein>
<dbReference type="InterPro" id="IPR008207">
    <property type="entry name" value="Sig_transdc_His_kin_Hpt_dom"/>
</dbReference>
<evidence type="ECO:0000256" key="7">
    <source>
        <dbReference type="PROSITE-ProRule" id="PRU00110"/>
    </source>
</evidence>
<dbReference type="EC" id="2.7.13.3" evidence="2"/>
<evidence type="ECO:0000256" key="3">
    <source>
        <dbReference type="ARBA" id="ARBA00022553"/>
    </source>
</evidence>
<comment type="catalytic activity">
    <reaction evidence="1">
        <text>ATP + protein L-histidine = ADP + protein N-phospho-L-histidine.</text>
        <dbReference type="EC" id="2.7.13.3"/>
    </reaction>
</comment>
<dbReference type="Gene3D" id="1.20.120.160">
    <property type="entry name" value="HPT domain"/>
    <property type="match status" value="1"/>
</dbReference>